<evidence type="ECO:0008006" key="3">
    <source>
        <dbReference type="Google" id="ProtNLM"/>
    </source>
</evidence>
<proteinExistence type="predicted"/>
<dbReference type="EnsemblPlants" id="evm.model.10.1429">
    <property type="protein sequence ID" value="cds.evm.model.10.1429"/>
    <property type="gene ID" value="evm.TU.10.1429"/>
</dbReference>
<reference evidence="1" key="1">
    <citation type="submission" date="2021-03" db="UniProtKB">
        <authorList>
            <consortium name="EnsemblPlants"/>
        </authorList>
    </citation>
    <scope>IDENTIFICATION</scope>
</reference>
<dbReference type="AlphaFoldDB" id="A0A803QJP5"/>
<keyword evidence="2" id="KW-1185">Reference proteome</keyword>
<dbReference type="Gramene" id="evm.model.10.1429">
    <property type="protein sequence ID" value="cds.evm.model.10.1429"/>
    <property type="gene ID" value="evm.TU.10.1429"/>
</dbReference>
<evidence type="ECO:0000313" key="2">
    <source>
        <dbReference type="Proteomes" id="UP000596661"/>
    </source>
</evidence>
<protein>
    <recommendedName>
        <fullName evidence="3">Reverse transcriptase</fullName>
    </recommendedName>
</protein>
<name>A0A803QJP5_CANSA</name>
<sequence length="193" mass="21986">MEACFKWDPCSDHSYCIVKHHDFGTAGIKPFRFCNHWMLQNNYKETIVASWGIVDRNGNMMNLSKKLYRANHVLKKFSKGIEDVKAKPFSKKYVKKALFRIHNTKSPGLDGFGSGFFKGLWGEIGEEISAAVLDFFQSGKLPSNLNETVISLIPEVKNPTDVKDYRPIACCNTLSISAFQRCYVLDSQRFCRA</sequence>
<dbReference type="EMBL" id="UZAU01000821">
    <property type="status" value="NOT_ANNOTATED_CDS"/>
    <property type="molecule type" value="Genomic_DNA"/>
</dbReference>
<dbReference type="Proteomes" id="UP000596661">
    <property type="component" value="Unassembled WGS sequence"/>
</dbReference>
<organism evidence="1 2">
    <name type="scientific">Cannabis sativa</name>
    <name type="common">Hemp</name>
    <name type="synonym">Marijuana</name>
    <dbReference type="NCBI Taxonomy" id="3483"/>
    <lineage>
        <taxon>Eukaryota</taxon>
        <taxon>Viridiplantae</taxon>
        <taxon>Streptophyta</taxon>
        <taxon>Embryophyta</taxon>
        <taxon>Tracheophyta</taxon>
        <taxon>Spermatophyta</taxon>
        <taxon>Magnoliopsida</taxon>
        <taxon>eudicotyledons</taxon>
        <taxon>Gunneridae</taxon>
        <taxon>Pentapetalae</taxon>
        <taxon>rosids</taxon>
        <taxon>fabids</taxon>
        <taxon>Rosales</taxon>
        <taxon>Cannabaceae</taxon>
        <taxon>Cannabis</taxon>
    </lineage>
</organism>
<evidence type="ECO:0000313" key="1">
    <source>
        <dbReference type="EnsemblPlants" id="cds.evm.model.10.1429"/>
    </source>
</evidence>
<accession>A0A803QJP5</accession>